<sequence length="331" mass="35975">MKRIALLVVGIITALAMVGCGGQPGGKDGGDTAAYPKKPIEMIIPFGEGGASDTFARKFADIMAKDMPQPIQAINKKGSSGLVGMVYAAQKKNDGYTILEVTPSMVIADALEVSESIKFMKDFEPLARIQSDIYVLCLPGDSRFSSFQELVEYGQNNPVTFAGVSPGGLDDLTLNALADATGVDIKFIPYKSGSEVKAAVLGGEVDIYLDKIVSAVNYIKDGKVKPVVVLNEERIDKIDVFKSVPTTVELGYDVTIGSWRGFVVKNGTPQEIKDYLIDKMEKAYATQEYQDFAALNLVDIRPGYLDAEGFYKQWESEYEKFDAVAKKVGLK</sequence>
<dbReference type="HOGENOM" id="CLU_045683_1_2_0"/>
<gene>
    <name evidence="3" type="ordered locus">Ilyop_0317</name>
</gene>
<dbReference type="STRING" id="572544.Ilyop_0317"/>
<dbReference type="InterPro" id="IPR005064">
    <property type="entry name" value="BUG"/>
</dbReference>
<keyword evidence="2" id="KW-0732">Signal</keyword>
<feature type="signal peptide" evidence="2">
    <location>
        <begin position="1"/>
        <end position="18"/>
    </location>
</feature>
<accession>E3HAV5</accession>
<comment type="similarity">
    <text evidence="1">Belongs to the UPF0065 (bug) family.</text>
</comment>
<protein>
    <recommendedName>
        <fullName evidence="5">Tripartite tricarboxylate transporter substrate binding protein</fullName>
    </recommendedName>
</protein>
<dbReference type="SUPFAM" id="SSF53850">
    <property type="entry name" value="Periplasmic binding protein-like II"/>
    <property type="match status" value="1"/>
</dbReference>
<dbReference type="PANTHER" id="PTHR42928">
    <property type="entry name" value="TRICARBOXYLATE-BINDING PROTEIN"/>
    <property type="match status" value="1"/>
</dbReference>
<dbReference type="eggNOG" id="COG3181">
    <property type="taxonomic scope" value="Bacteria"/>
</dbReference>
<organism evidence="3 4">
    <name type="scientific">Ilyobacter polytropus (strain ATCC 51220 / DSM 2926 / LMG 16218 / CuHBu1)</name>
    <dbReference type="NCBI Taxonomy" id="572544"/>
    <lineage>
        <taxon>Bacteria</taxon>
        <taxon>Fusobacteriati</taxon>
        <taxon>Fusobacteriota</taxon>
        <taxon>Fusobacteriia</taxon>
        <taxon>Fusobacteriales</taxon>
        <taxon>Fusobacteriaceae</taxon>
        <taxon>Ilyobacter</taxon>
    </lineage>
</organism>
<evidence type="ECO:0000313" key="3">
    <source>
        <dbReference type="EMBL" id="ADO82106.1"/>
    </source>
</evidence>
<dbReference type="OrthoDB" id="8880247at2"/>
<proteinExistence type="inferred from homology"/>
<dbReference type="Proteomes" id="UP000006875">
    <property type="component" value="Chromosome"/>
</dbReference>
<feature type="chain" id="PRO_5003170918" description="Tripartite tricarboxylate transporter substrate binding protein" evidence="2">
    <location>
        <begin position="19"/>
        <end position="331"/>
    </location>
</feature>
<name>E3HAV5_ILYPC</name>
<dbReference type="PROSITE" id="PS51257">
    <property type="entry name" value="PROKAR_LIPOPROTEIN"/>
    <property type="match status" value="1"/>
</dbReference>
<evidence type="ECO:0000313" key="4">
    <source>
        <dbReference type="Proteomes" id="UP000006875"/>
    </source>
</evidence>
<dbReference type="Gene3D" id="3.40.190.10">
    <property type="entry name" value="Periplasmic binding protein-like II"/>
    <property type="match status" value="1"/>
</dbReference>
<dbReference type="Pfam" id="PF03401">
    <property type="entry name" value="TctC"/>
    <property type="match status" value="1"/>
</dbReference>
<dbReference type="AlphaFoldDB" id="E3HAV5"/>
<dbReference type="KEGG" id="ipo:Ilyop_0317"/>
<dbReference type="Gene3D" id="3.40.190.150">
    <property type="entry name" value="Bordetella uptake gene, domain 1"/>
    <property type="match status" value="1"/>
</dbReference>
<dbReference type="RefSeq" id="WP_013386776.1">
    <property type="nucleotide sequence ID" value="NC_014632.1"/>
</dbReference>
<dbReference type="EMBL" id="CP002281">
    <property type="protein sequence ID" value="ADO82106.1"/>
    <property type="molecule type" value="Genomic_DNA"/>
</dbReference>
<evidence type="ECO:0000256" key="2">
    <source>
        <dbReference type="SAM" id="SignalP"/>
    </source>
</evidence>
<keyword evidence="4" id="KW-1185">Reference proteome</keyword>
<dbReference type="InterPro" id="IPR042100">
    <property type="entry name" value="Bug_dom1"/>
</dbReference>
<dbReference type="PIRSF" id="PIRSF017082">
    <property type="entry name" value="YflP"/>
    <property type="match status" value="1"/>
</dbReference>
<reference evidence="3 4" key="1">
    <citation type="journal article" date="2010" name="Stand. Genomic Sci.">
        <title>Complete genome sequence of Ilyobacter polytropus type strain (CuHbu1).</title>
        <authorList>
            <person name="Sikorski J."/>
            <person name="Chertkov O."/>
            <person name="Lapidus A."/>
            <person name="Nolan M."/>
            <person name="Lucas S."/>
            <person name="Del Rio T.G."/>
            <person name="Tice H."/>
            <person name="Cheng J.F."/>
            <person name="Tapia R."/>
            <person name="Han C."/>
            <person name="Goodwin L."/>
            <person name="Pitluck S."/>
            <person name="Liolios K."/>
            <person name="Ivanova N."/>
            <person name="Mavromatis K."/>
            <person name="Mikhailova N."/>
            <person name="Pati A."/>
            <person name="Chen A."/>
            <person name="Palaniappan K."/>
            <person name="Land M."/>
            <person name="Hauser L."/>
            <person name="Chang Y.J."/>
            <person name="Jeffries C.D."/>
            <person name="Brambilla E."/>
            <person name="Yasawong M."/>
            <person name="Rohde M."/>
            <person name="Pukall R."/>
            <person name="Spring S."/>
            <person name="Goker M."/>
            <person name="Woyke T."/>
            <person name="Bristow J."/>
            <person name="Eisen J.A."/>
            <person name="Markowitz V."/>
            <person name="Hugenholtz P."/>
            <person name="Kyrpides N.C."/>
            <person name="Klenk H.P."/>
        </authorList>
    </citation>
    <scope>NUCLEOTIDE SEQUENCE [LARGE SCALE GENOMIC DNA]</scope>
    <source>
        <strain evidence="4">ATCC 51220 / DSM 2926 / LMG 16218 / CuHBu1</strain>
    </source>
</reference>
<evidence type="ECO:0000256" key="1">
    <source>
        <dbReference type="ARBA" id="ARBA00006987"/>
    </source>
</evidence>
<evidence type="ECO:0008006" key="5">
    <source>
        <dbReference type="Google" id="ProtNLM"/>
    </source>
</evidence>
<dbReference type="PANTHER" id="PTHR42928:SF5">
    <property type="entry name" value="BLR1237 PROTEIN"/>
    <property type="match status" value="1"/>
</dbReference>
<dbReference type="CDD" id="cd07012">
    <property type="entry name" value="PBP2_Bug_TTT"/>
    <property type="match status" value="1"/>
</dbReference>